<evidence type="ECO:0000256" key="1">
    <source>
        <dbReference type="SAM" id="Phobius"/>
    </source>
</evidence>
<dbReference type="AlphaFoldDB" id="A0AAD2JK41"/>
<dbReference type="Proteomes" id="UP001295423">
    <property type="component" value="Unassembled WGS sequence"/>
</dbReference>
<keyword evidence="1" id="KW-0812">Transmembrane</keyword>
<dbReference type="EMBL" id="CAKOGP040001947">
    <property type="protein sequence ID" value="CAJ1957664.1"/>
    <property type="molecule type" value="Genomic_DNA"/>
</dbReference>
<gene>
    <name evidence="2" type="ORF">CYCCA115_LOCUS16823</name>
</gene>
<proteinExistence type="predicted"/>
<evidence type="ECO:0000313" key="2">
    <source>
        <dbReference type="EMBL" id="CAJ1957664.1"/>
    </source>
</evidence>
<accession>A0AAD2JK41</accession>
<name>A0AAD2JK41_9STRA</name>
<organism evidence="2 3">
    <name type="scientific">Cylindrotheca closterium</name>
    <dbReference type="NCBI Taxonomy" id="2856"/>
    <lineage>
        <taxon>Eukaryota</taxon>
        <taxon>Sar</taxon>
        <taxon>Stramenopiles</taxon>
        <taxon>Ochrophyta</taxon>
        <taxon>Bacillariophyta</taxon>
        <taxon>Bacillariophyceae</taxon>
        <taxon>Bacillariophycidae</taxon>
        <taxon>Bacillariales</taxon>
        <taxon>Bacillariaceae</taxon>
        <taxon>Cylindrotheca</taxon>
    </lineage>
</organism>
<feature type="transmembrane region" description="Helical" evidence="1">
    <location>
        <begin position="23"/>
        <end position="43"/>
    </location>
</feature>
<sequence length="402" mass="46425">MRIRVKYGSSSSRNKKRKNNDGLAKFLLPLLSIITMIAIMSSFPGSTSSFYILTDGIIANKQLNPYIRNLTLDLQSCSNGWCVDTEFRTPRYAAAGPSVAPLLLPQTVHAVPRYTHQGFEKCFANKVVVVIGDSRLRYQFLNLAAFVKYSKFMKCQDYHGGQAEVERVDESCFLIDRESSISNTEESIDWTLWYQETTLELQEGSKQQSLCDCFRHNPFAVRNVYENRYIQRSTDFGTIHLVYLQTFANLVRIDQKFPPYDSYAPRESRCKVGECGVGNRTNAFEGTVEKTLWEVVPKLNATHAFVSMGWEDNWEKISDLACVIRDFQQFYPNIRVFLTINPPIRANLTRDFDDLKCKVDIYDRDTMSKNVPTNWYWDDTHALSILNEEYNHQMMEKVCPIV</sequence>
<evidence type="ECO:0000313" key="3">
    <source>
        <dbReference type="Proteomes" id="UP001295423"/>
    </source>
</evidence>
<keyword evidence="1" id="KW-1133">Transmembrane helix</keyword>
<keyword evidence="1" id="KW-0472">Membrane</keyword>
<protein>
    <submittedName>
        <fullName evidence="2">Uncharacterized protein</fullName>
    </submittedName>
</protein>
<reference evidence="2" key="1">
    <citation type="submission" date="2023-08" db="EMBL/GenBank/DDBJ databases">
        <authorList>
            <person name="Audoor S."/>
            <person name="Bilcke G."/>
        </authorList>
    </citation>
    <scope>NUCLEOTIDE SEQUENCE</scope>
</reference>
<comment type="caution">
    <text evidence="2">The sequence shown here is derived from an EMBL/GenBank/DDBJ whole genome shotgun (WGS) entry which is preliminary data.</text>
</comment>
<keyword evidence="3" id="KW-1185">Reference proteome</keyword>